<accession>A0AAD8AM53</accession>
<reference evidence="1" key="2">
    <citation type="submission" date="2023-05" db="EMBL/GenBank/DDBJ databases">
        <authorList>
            <person name="Fouks B."/>
        </authorList>
    </citation>
    <scope>NUCLEOTIDE SEQUENCE</scope>
    <source>
        <strain evidence="1">Stay&amp;Tobe</strain>
        <tissue evidence="1">Testes</tissue>
    </source>
</reference>
<name>A0AAD8AM53_DIPPU</name>
<dbReference type="AlphaFoldDB" id="A0AAD8AM53"/>
<evidence type="ECO:0000313" key="1">
    <source>
        <dbReference type="EMBL" id="KAJ9601657.1"/>
    </source>
</evidence>
<gene>
    <name evidence="1" type="ORF">L9F63_000190</name>
</gene>
<dbReference type="Proteomes" id="UP001233999">
    <property type="component" value="Unassembled WGS sequence"/>
</dbReference>
<organism evidence="1 2">
    <name type="scientific">Diploptera punctata</name>
    <name type="common">Pacific beetle cockroach</name>
    <dbReference type="NCBI Taxonomy" id="6984"/>
    <lineage>
        <taxon>Eukaryota</taxon>
        <taxon>Metazoa</taxon>
        <taxon>Ecdysozoa</taxon>
        <taxon>Arthropoda</taxon>
        <taxon>Hexapoda</taxon>
        <taxon>Insecta</taxon>
        <taxon>Pterygota</taxon>
        <taxon>Neoptera</taxon>
        <taxon>Polyneoptera</taxon>
        <taxon>Dictyoptera</taxon>
        <taxon>Blattodea</taxon>
        <taxon>Blaberoidea</taxon>
        <taxon>Blaberidae</taxon>
        <taxon>Diplopterinae</taxon>
        <taxon>Diploptera</taxon>
    </lineage>
</organism>
<comment type="caution">
    <text evidence="1">The sequence shown here is derived from an EMBL/GenBank/DDBJ whole genome shotgun (WGS) entry which is preliminary data.</text>
</comment>
<keyword evidence="2" id="KW-1185">Reference proteome</keyword>
<dbReference type="EMBL" id="JASPKZ010000006">
    <property type="protein sequence ID" value="KAJ9601657.1"/>
    <property type="molecule type" value="Genomic_DNA"/>
</dbReference>
<sequence length="69" mass="7903">RNPVFLICSWIEGNGLKPQLNQNIFVSDIQLFLLSDYFSSWVMLMLIFVVDKGCLDLLCMVNALLVGFF</sequence>
<evidence type="ECO:0000313" key="2">
    <source>
        <dbReference type="Proteomes" id="UP001233999"/>
    </source>
</evidence>
<protein>
    <submittedName>
        <fullName evidence="1">Uncharacterized protein</fullName>
    </submittedName>
</protein>
<feature type="non-terminal residue" evidence="1">
    <location>
        <position position="1"/>
    </location>
</feature>
<feature type="non-terminal residue" evidence="1">
    <location>
        <position position="69"/>
    </location>
</feature>
<reference evidence="1" key="1">
    <citation type="journal article" date="2023" name="IScience">
        <title>Live-bearing cockroach genome reveals convergent evolutionary mechanisms linked to viviparity in insects and beyond.</title>
        <authorList>
            <person name="Fouks B."/>
            <person name="Harrison M.C."/>
            <person name="Mikhailova A.A."/>
            <person name="Marchal E."/>
            <person name="English S."/>
            <person name="Carruthers M."/>
            <person name="Jennings E.C."/>
            <person name="Chiamaka E.L."/>
            <person name="Frigard R.A."/>
            <person name="Pippel M."/>
            <person name="Attardo G.M."/>
            <person name="Benoit J.B."/>
            <person name="Bornberg-Bauer E."/>
            <person name="Tobe S.S."/>
        </authorList>
    </citation>
    <scope>NUCLEOTIDE SEQUENCE</scope>
    <source>
        <strain evidence="1">Stay&amp;Tobe</strain>
    </source>
</reference>
<proteinExistence type="predicted"/>